<gene>
    <name evidence="1" type="ORF">PBRASI_LOCUS2505</name>
</gene>
<comment type="caution">
    <text evidence="1">The sequence shown here is derived from an EMBL/GenBank/DDBJ whole genome shotgun (WGS) entry which is preliminary data.</text>
</comment>
<keyword evidence="2" id="KW-1185">Reference proteome</keyword>
<dbReference type="OrthoDB" id="3219396at2759"/>
<protein>
    <submittedName>
        <fullName evidence="1">41_t:CDS:1</fullName>
    </submittedName>
</protein>
<dbReference type="AlphaFoldDB" id="A0A9N8ZKP8"/>
<reference evidence="1" key="1">
    <citation type="submission" date="2021-06" db="EMBL/GenBank/DDBJ databases">
        <authorList>
            <person name="Kallberg Y."/>
            <person name="Tangrot J."/>
            <person name="Rosling A."/>
        </authorList>
    </citation>
    <scope>NUCLEOTIDE SEQUENCE</scope>
    <source>
        <strain evidence="1">BR232B</strain>
    </source>
</reference>
<dbReference type="EMBL" id="CAJVPI010000198">
    <property type="protein sequence ID" value="CAG8498990.1"/>
    <property type="molecule type" value="Genomic_DNA"/>
</dbReference>
<sequence>MYKQRWPLAADRTRTDMNIPALRYVLVSSLSWATDTSSYDPETFGVIPKTYRGYTGETAGMADINLSNMALSCMATLCKINASQITARGLDNLLCALRHLEVTLVLNGIDIVDYSQWTDRDRLFEYLEVLDIMDTPGLILK</sequence>
<proteinExistence type="predicted"/>
<name>A0A9N8ZKP8_9GLOM</name>
<evidence type="ECO:0000313" key="1">
    <source>
        <dbReference type="EMBL" id="CAG8498990.1"/>
    </source>
</evidence>
<evidence type="ECO:0000313" key="2">
    <source>
        <dbReference type="Proteomes" id="UP000789739"/>
    </source>
</evidence>
<accession>A0A9N8ZKP8</accession>
<organism evidence="1 2">
    <name type="scientific">Paraglomus brasilianum</name>
    <dbReference type="NCBI Taxonomy" id="144538"/>
    <lineage>
        <taxon>Eukaryota</taxon>
        <taxon>Fungi</taxon>
        <taxon>Fungi incertae sedis</taxon>
        <taxon>Mucoromycota</taxon>
        <taxon>Glomeromycotina</taxon>
        <taxon>Glomeromycetes</taxon>
        <taxon>Paraglomerales</taxon>
        <taxon>Paraglomeraceae</taxon>
        <taxon>Paraglomus</taxon>
    </lineage>
</organism>
<dbReference type="Proteomes" id="UP000789739">
    <property type="component" value="Unassembled WGS sequence"/>
</dbReference>